<evidence type="ECO:0000313" key="14">
    <source>
        <dbReference type="Proteomes" id="UP001465331"/>
    </source>
</evidence>
<dbReference type="Gene3D" id="3.40.50.720">
    <property type="entry name" value="NAD(P)-binding Rossmann-like Domain"/>
    <property type="match status" value="1"/>
</dbReference>
<dbReference type="GO" id="GO:0106418">
    <property type="term" value="F:UDP-N-acetylmuramate-L-alanyl-gamma-D-glutamyl-meso-2,6-diaminoheptanedioate ligase activity"/>
    <property type="evidence" value="ECO:0007669"/>
    <property type="project" value="UniProtKB-EC"/>
</dbReference>
<comment type="caution">
    <text evidence="13">The sequence shown here is derived from an EMBL/GenBank/DDBJ whole genome shotgun (WGS) entry which is preliminary data.</text>
</comment>
<dbReference type="Pfam" id="PF02875">
    <property type="entry name" value="Mur_ligase_C"/>
    <property type="match status" value="1"/>
</dbReference>
<feature type="binding site" evidence="9">
    <location>
        <begin position="110"/>
        <end position="116"/>
    </location>
    <ligand>
        <name>ATP</name>
        <dbReference type="ChEBI" id="CHEBI:30616"/>
    </ligand>
</feature>
<evidence type="ECO:0000259" key="10">
    <source>
        <dbReference type="Pfam" id="PF01225"/>
    </source>
</evidence>
<organism evidence="13 14">
    <name type="scientific">Sinimarinibacterium thermocellulolyticum</name>
    <dbReference type="NCBI Taxonomy" id="3170016"/>
    <lineage>
        <taxon>Bacteria</taxon>
        <taxon>Pseudomonadati</taxon>
        <taxon>Pseudomonadota</taxon>
        <taxon>Gammaproteobacteria</taxon>
        <taxon>Nevskiales</taxon>
        <taxon>Nevskiaceae</taxon>
        <taxon>Sinimarinibacterium</taxon>
    </lineage>
</organism>
<gene>
    <name evidence="9 13" type="primary">mpl</name>
    <name evidence="13" type="ORF">ABSH63_02235</name>
</gene>
<dbReference type="InterPro" id="IPR050061">
    <property type="entry name" value="MurCDEF_pg_biosynth"/>
</dbReference>
<dbReference type="Pfam" id="PF08245">
    <property type="entry name" value="Mur_ligase_M"/>
    <property type="match status" value="1"/>
</dbReference>
<accession>A0ABV2A6F1</accession>
<keyword evidence="1 9" id="KW-0436">Ligase</keyword>
<dbReference type="Gene3D" id="3.40.1190.10">
    <property type="entry name" value="Mur-like, catalytic domain"/>
    <property type="match status" value="1"/>
</dbReference>
<dbReference type="InterPro" id="IPR005757">
    <property type="entry name" value="Mpl"/>
</dbReference>
<keyword evidence="8 9" id="KW-0961">Cell wall biogenesis/degradation</keyword>
<comment type="function">
    <text evidence="9">Reutilizes the intact tripeptide L-alanyl-gamma-D-glutamyl-meso-diaminopimelate by linking it to UDP-N-acetylmuramate.</text>
</comment>
<evidence type="ECO:0000256" key="7">
    <source>
        <dbReference type="ARBA" id="ARBA00023306"/>
    </source>
</evidence>
<keyword evidence="7 9" id="KW-0131">Cell cycle</keyword>
<keyword evidence="14" id="KW-1185">Reference proteome</keyword>
<reference evidence="13 14" key="1">
    <citation type="submission" date="2024-06" db="EMBL/GenBank/DDBJ databases">
        <authorList>
            <person name="Li Z."/>
            <person name="Jiang Y."/>
        </authorList>
    </citation>
    <scope>NUCLEOTIDE SEQUENCE [LARGE SCALE GENOMIC DNA]</scope>
    <source>
        <strain evidence="13 14">HSW-8</strain>
    </source>
</reference>
<evidence type="ECO:0000256" key="8">
    <source>
        <dbReference type="ARBA" id="ARBA00023316"/>
    </source>
</evidence>
<dbReference type="InterPro" id="IPR000713">
    <property type="entry name" value="Mur_ligase_N"/>
</dbReference>
<name>A0ABV2A6F1_9GAMM</name>
<dbReference type="EC" id="6.3.2.45" evidence="9"/>
<keyword evidence="5 9" id="KW-0133">Cell shape</keyword>
<comment type="pathway">
    <text evidence="9">Cell wall biogenesis; peptidoglycan recycling.</text>
</comment>
<dbReference type="RefSeq" id="WP_352887049.1">
    <property type="nucleotide sequence ID" value="NZ_JBEPIJ010000002.1"/>
</dbReference>
<keyword evidence="4 9" id="KW-0067">ATP-binding</keyword>
<evidence type="ECO:0000256" key="2">
    <source>
        <dbReference type="ARBA" id="ARBA00022618"/>
    </source>
</evidence>
<feature type="domain" description="Mur ligase N-terminal catalytic" evidence="10">
    <location>
        <begin position="2"/>
        <end position="99"/>
    </location>
</feature>
<evidence type="ECO:0000256" key="4">
    <source>
        <dbReference type="ARBA" id="ARBA00022840"/>
    </source>
</evidence>
<dbReference type="NCBIfam" id="TIGR01081">
    <property type="entry name" value="mpl"/>
    <property type="match status" value="1"/>
</dbReference>
<dbReference type="InterPro" id="IPR036615">
    <property type="entry name" value="Mur_ligase_C_dom_sf"/>
</dbReference>
<evidence type="ECO:0000259" key="11">
    <source>
        <dbReference type="Pfam" id="PF02875"/>
    </source>
</evidence>
<dbReference type="InterPro" id="IPR013221">
    <property type="entry name" value="Mur_ligase_cen"/>
</dbReference>
<comment type="cofactor">
    <cofactor evidence="9">
        <name>Mg(2+)</name>
        <dbReference type="ChEBI" id="CHEBI:18420"/>
    </cofactor>
</comment>
<evidence type="ECO:0000256" key="9">
    <source>
        <dbReference type="HAMAP-Rule" id="MF_02020"/>
    </source>
</evidence>
<evidence type="ECO:0000256" key="1">
    <source>
        <dbReference type="ARBA" id="ARBA00022598"/>
    </source>
</evidence>
<keyword evidence="6 9" id="KW-0573">Peptidoglycan synthesis</keyword>
<evidence type="ECO:0000256" key="6">
    <source>
        <dbReference type="ARBA" id="ARBA00022984"/>
    </source>
</evidence>
<dbReference type="Proteomes" id="UP001465331">
    <property type="component" value="Unassembled WGS sequence"/>
</dbReference>
<evidence type="ECO:0000259" key="12">
    <source>
        <dbReference type="Pfam" id="PF08245"/>
    </source>
</evidence>
<dbReference type="SUPFAM" id="SSF51984">
    <property type="entry name" value="MurCD N-terminal domain"/>
    <property type="match status" value="1"/>
</dbReference>
<dbReference type="Pfam" id="PF01225">
    <property type="entry name" value="Mur_ligase"/>
    <property type="match status" value="1"/>
</dbReference>
<feature type="domain" description="Mur ligase C-terminal" evidence="11">
    <location>
        <begin position="310"/>
        <end position="431"/>
    </location>
</feature>
<feature type="domain" description="Mur ligase central" evidence="12">
    <location>
        <begin position="108"/>
        <end position="288"/>
    </location>
</feature>
<dbReference type="PANTHER" id="PTHR43445">
    <property type="entry name" value="UDP-N-ACETYLMURAMATE--L-ALANINE LIGASE-RELATED"/>
    <property type="match status" value="1"/>
</dbReference>
<dbReference type="SUPFAM" id="SSF53244">
    <property type="entry name" value="MurD-like peptide ligases, peptide-binding domain"/>
    <property type="match status" value="1"/>
</dbReference>
<evidence type="ECO:0000313" key="13">
    <source>
        <dbReference type="EMBL" id="MES0872835.1"/>
    </source>
</evidence>
<dbReference type="HAMAP" id="MF_02020">
    <property type="entry name" value="Mpl"/>
    <property type="match status" value="1"/>
</dbReference>
<sequence>MHLHILGICGTFMAGIAAIAREAGHRVTGSDANAWPPMSTQLEALGIEVMRGYEPAHFDPAPDIVVVGNVVTRGNAAMEYALDAGLPYTSGPQWLADNVLRERHVLAVAGTHGKTTTSALLAWLLEYAGLAPGFLIGGVPQNFGISARLGASKYFVIEADEYDTAFFDKRSKFVHYRPRTCVLNNLEFDHADIFDDLASIERQFHHLVRTVPRSGRLIVNGADGNLQRVLDKGCWSEVEYFDRDDGWNARGDGAAFELFVGGRAQGRVHSPLAGRHNRSNVLAAFAAAHHAGVPVPTLIEGLAGFRNVRRRLEVFGRARGVTVYDDFAHHPTAIAVTIEALRTQGPGRVLAVLEPRSNTMRLGTHAGELAHSLRDAELCFVYARPDLKWDAAAALGALGARLHVHADLDELVAAVCAAAREGDRVLVMSNGDFGGVHGRLLGALRA</sequence>
<comment type="similarity">
    <text evidence="9">Belongs to the MurCDEF family. Mpl subfamily.</text>
</comment>
<protein>
    <recommendedName>
        <fullName evidence="9">UDP-N-acetylmuramate--L-alanyl-gamma-D-glutamyl-meso-2,6-diaminoheptandioate ligase</fullName>
        <ecNumber evidence="9">6.3.2.45</ecNumber>
    </recommendedName>
    <alternativeName>
        <fullName evidence="9">Murein peptide ligase</fullName>
    </alternativeName>
    <alternativeName>
        <fullName evidence="9">UDP-N-acetylmuramate:L-alanyl-gamma-D-glutamyl-meso-diaminopimelate ligase</fullName>
    </alternativeName>
</protein>
<dbReference type="EMBL" id="JBEPIJ010000002">
    <property type="protein sequence ID" value="MES0872835.1"/>
    <property type="molecule type" value="Genomic_DNA"/>
</dbReference>
<dbReference type="InterPro" id="IPR004101">
    <property type="entry name" value="Mur_ligase_C"/>
</dbReference>
<keyword evidence="2 9" id="KW-0132">Cell division</keyword>
<dbReference type="InterPro" id="IPR036565">
    <property type="entry name" value="Mur-like_cat_sf"/>
</dbReference>
<proteinExistence type="inferred from homology"/>
<evidence type="ECO:0000256" key="3">
    <source>
        <dbReference type="ARBA" id="ARBA00022741"/>
    </source>
</evidence>
<keyword evidence="9" id="KW-0460">Magnesium</keyword>
<evidence type="ECO:0000256" key="5">
    <source>
        <dbReference type="ARBA" id="ARBA00022960"/>
    </source>
</evidence>
<keyword evidence="3 9" id="KW-0547">Nucleotide-binding</keyword>
<comment type="catalytic activity">
    <reaction evidence="9">
        <text>UDP-N-acetyl-alpha-D-muramate + L-alanyl-gamma-D-glutamyl-meso-2,6-diaminopimelate + ATP = UDP-N-acetyl-alpha-D-muramoyl-L-alanyl-gamma-D-glutamyl-meso-2,6-diaminopimelate + ADP + phosphate + H(+)</text>
        <dbReference type="Rhea" id="RHEA:29563"/>
        <dbReference type="ChEBI" id="CHEBI:15378"/>
        <dbReference type="ChEBI" id="CHEBI:30616"/>
        <dbReference type="ChEBI" id="CHEBI:43474"/>
        <dbReference type="ChEBI" id="CHEBI:61401"/>
        <dbReference type="ChEBI" id="CHEBI:70757"/>
        <dbReference type="ChEBI" id="CHEBI:83905"/>
        <dbReference type="ChEBI" id="CHEBI:456216"/>
        <dbReference type="EC" id="6.3.2.45"/>
    </reaction>
</comment>
<dbReference type="SUPFAM" id="SSF53623">
    <property type="entry name" value="MurD-like peptide ligases, catalytic domain"/>
    <property type="match status" value="1"/>
</dbReference>
<dbReference type="PANTHER" id="PTHR43445:SF5">
    <property type="entry name" value="UDP-N-ACETYLMURAMATE--L-ALANYL-GAMMA-D-GLUTAMYL-MESO-2,6-DIAMINOHEPTANDIOATE LIGASE"/>
    <property type="match status" value="1"/>
</dbReference>
<dbReference type="Gene3D" id="3.90.190.20">
    <property type="entry name" value="Mur ligase, C-terminal domain"/>
    <property type="match status" value="1"/>
</dbReference>